<comment type="caution">
    <text evidence="2">The sequence shown here is derived from an EMBL/GenBank/DDBJ whole genome shotgun (WGS) entry which is preliminary data.</text>
</comment>
<evidence type="ECO:0000256" key="1">
    <source>
        <dbReference type="SAM" id="Phobius"/>
    </source>
</evidence>
<dbReference type="EMBL" id="LYPC01000022">
    <property type="protein sequence ID" value="OCT13720.1"/>
    <property type="molecule type" value="Genomic_DNA"/>
</dbReference>
<dbReference type="Proteomes" id="UP000093309">
    <property type="component" value="Unassembled WGS sequence"/>
</dbReference>
<feature type="transmembrane region" description="Helical" evidence="1">
    <location>
        <begin position="272"/>
        <end position="290"/>
    </location>
</feature>
<feature type="transmembrane region" description="Helical" evidence="1">
    <location>
        <begin position="42"/>
        <end position="62"/>
    </location>
</feature>
<evidence type="ECO:0000313" key="2">
    <source>
        <dbReference type="EMBL" id="OCT13720.1"/>
    </source>
</evidence>
<dbReference type="PANTHER" id="PTHR23526">
    <property type="entry name" value="INTEGRAL MEMBRANE TRANSPORT PROTEIN-RELATED"/>
    <property type="match status" value="1"/>
</dbReference>
<dbReference type="SUPFAM" id="SSF103473">
    <property type="entry name" value="MFS general substrate transporter"/>
    <property type="match status" value="1"/>
</dbReference>
<dbReference type="InterPro" id="IPR036259">
    <property type="entry name" value="MFS_trans_sf"/>
</dbReference>
<reference evidence="3" key="1">
    <citation type="submission" date="2016-05" db="EMBL/GenBank/DDBJ databases">
        <title>Paenibacillus oryzae. sp. nov., isolated from the rice root.</title>
        <authorList>
            <person name="Zhang J."/>
            <person name="Zhang X."/>
        </authorList>
    </citation>
    <scope>NUCLEOTIDE SEQUENCE [LARGE SCALE GENOMIC DNA]</scope>
    <source>
        <strain evidence="3">KCTC13222</strain>
    </source>
</reference>
<keyword evidence="3" id="KW-1185">Reference proteome</keyword>
<feature type="transmembrane region" description="Helical" evidence="1">
    <location>
        <begin position="134"/>
        <end position="154"/>
    </location>
</feature>
<gene>
    <name evidence="2" type="ORF">A8709_19250</name>
</gene>
<keyword evidence="1" id="KW-1133">Transmembrane helix</keyword>
<feature type="transmembrane region" description="Helical" evidence="1">
    <location>
        <begin position="7"/>
        <end position="30"/>
    </location>
</feature>
<feature type="transmembrane region" description="Helical" evidence="1">
    <location>
        <begin position="240"/>
        <end position="260"/>
    </location>
</feature>
<keyword evidence="1" id="KW-0472">Membrane</keyword>
<organism evidence="2 3">
    <name type="scientific">Paenibacillus pectinilyticus</name>
    <dbReference type="NCBI Taxonomy" id="512399"/>
    <lineage>
        <taxon>Bacteria</taxon>
        <taxon>Bacillati</taxon>
        <taxon>Bacillota</taxon>
        <taxon>Bacilli</taxon>
        <taxon>Bacillales</taxon>
        <taxon>Paenibacillaceae</taxon>
        <taxon>Paenibacillus</taxon>
    </lineage>
</organism>
<feature type="transmembrane region" description="Helical" evidence="1">
    <location>
        <begin position="335"/>
        <end position="356"/>
    </location>
</feature>
<dbReference type="STRING" id="512399.A8709_19250"/>
<protein>
    <recommendedName>
        <fullName evidence="4">MFS transporter</fullName>
    </recommendedName>
</protein>
<keyword evidence="1" id="KW-0812">Transmembrane</keyword>
<evidence type="ECO:0008006" key="4">
    <source>
        <dbReference type="Google" id="ProtNLM"/>
    </source>
</evidence>
<evidence type="ECO:0000313" key="3">
    <source>
        <dbReference type="Proteomes" id="UP000093309"/>
    </source>
</evidence>
<feature type="transmembrane region" description="Helical" evidence="1">
    <location>
        <begin position="94"/>
        <end position="113"/>
    </location>
</feature>
<dbReference type="InterPro" id="IPR052528">
    <property type="entry name" value="Sugar_transport-like"/>
</dbReference>
<accession>A0A1C1A032</accession>
<feature type="transmembrane region" description="Helical" evidence="1">
    <location>
        <begin position="160"/>
        <end position="180"/>
    </location>
</feature>
<feature type="transmembrane region" description="Helical" evidence="1">
    <location>
        <begin position="296"/>
        <end position="315"/>
    </location>
</feature>
<name>A0A1C1A032_9BACL</name>
<feature type="transmembrane region" description="Helical" evidence="1">
    <location>
        <begin position="362"/>
        <end position="382"/>
    </location>
</feature>
<proteinExistence type="predicted"/>
<feature type="transmembrane region" description="Helical" evidence="1">
    <location>
        <begin position="209"/>
        <end position="234"/>
    </location>
</feature>
<sequence length="399" mass="45214">MTAALKRLLLMSMSSGIIFNYMGIFINLFIWEKGNQIFDVAWFNLIMFLAWGVAFMYGANLLSKFTIGTVMRVAAIGAGITFILLSWVHFEPKILYITMIAVPVGLTNGLYGAAQNMGISLFGKGKEFTAFFSATNVIGQLIAFINPLLFAVIIKWMGFTASFFIMFIFIALMIFTSYFVPPISLKEAKEPVFRKFGIRQVFATPQLKWMIPSLIAGGFFIQFQGIFSLIFTFSVTQDKLSIAMLQIMYTSFTIACVFLYRRFSRTRPIGDNKWLTFGMIAAAVGFLLALFPTPLILILSNILTTIGLFFFYTIWSSRQFIATYRLEPIHQTRVLVWRELILVISRMFLLALILGIHDFDGFVFKAVMIFSFSSALLIPYFSKKSDESAEEMVLQGVES</sequence>
<feature type="transmembrane region" description="Helical" evidence="1">
    <location>
        <begin position="69"/>
        <end position="88"/>
    </location>
</feature>
<dbReference type="PANTHER" id="PTHR23526:SF2">
    <property type="entry name" value="MAJOR FACILITATOR SUPERFAMILY (MFS) PROFILE DOMAIN-CONTAINING PROTEIN"/>
    <property type="match status" value="1"/>
</dbReference>
<dbReference type="AlphaFoldDB" id="A0A1C1A032"/>
<dbReference type="Gene3D" id="1.20.1250.20">
    <property type="entry name" value="MFS general substrate transporter like domains"/>
    <property type="match status" value="1"/>
</dbReference>